<evidence type="ECO:0000256" key="2">
    <source>
        <dbReference type="ARBA" id="ARBA00022692"/>
    </source>
</evidence>
<feature type="transmembrane region" description="Helical" evidence="6">
    <location>
        <begin position="298"/>
        <end position="323"/>
    </location>
</feature>
<dbReference type="GO" id="GO:0000329">
    <property type="term" value="C:fungal-type vacuole membrane"/>
    <property type="evidence" value="ECO:0007669"/>
    <property type="project" value="EnsemblFungi"/>
</dbReference>
<dbReference type="SUPFAM" id="SSF52091">
    <property type="entry name" value="SpoIIaa-like"/>
    <property type="match status" value="1"/>
</dbReference>
<dbReference type="SMART" id="SM00100">
    <property type="entry name" value="cNMP"/>
    <property type="match status" value="1"/>
</dbReference>
<dbReference type="Pfam" id="PF00027">
    <property type="entry name" value="cNMP_binding"/>
    <property type="match status" value="1"/>
</dbReference>
<dbReference type="Pfam" id="PF00916">
    <property type="entry name" value="Sulfate_transp"/>
    <property type="match status" value="1"/>
</dbReference>
<feature type="transmembrane region" description="Helical" evidence="6">
    <location>
        <begin position="506"/>
        <end position="527"/>
    </location>
</feature>
<evidence type="ECO:0000256" key="5">
    <source>
        <dbReference type="SAM" id="MobiDB-lite"/>
    </source>
</evidence>
<dbReference type="Gene3D" id="2.60.120.10">
    <property type="entry name" value="Jelly Rolls"/>
    <property type="match status" value="1"/>
</dbReference>
<dbReference type="InterPro" id="IPR036513">
    <property type="entry name" value="STAS_dom_sf"/>
</dbReference>
<dbReference type="PANTHER" id="PTHR43310:SF4">
    <property type="entry name" value="AFR304WP"/>
    <property type="match status" value="1"/>
</dbReference>
<dbReference type="VEuPathDB" id="FungiDB:M_BR32_EuGene_00001231"/>
<dbReference type="GO" id="GO:0034490">
    <property type="term" value="P:basic amino acid transmembrane import into vacuole"/>
    <property type="evidence" value="ECO:0007669"/>
    <property type="project" value="EnsemblFungi"/>
</dbReference>
<keyword evidence="2 6" id="KW-0812">Transmembrane</keyword>
<keyword evidence="4 6" id="KW-0472">Membrane</keyword>
<feature type="transmembrane region" description="Helical" evidence="6">
    <location>
        <begin position="645"/>
        <end position="661"/>
    </location>
</feature>
<feature type="compositionally biased region" description="Basic and acidic residues" evidence="5">
    <location>
        <begin position="180"/>
        <end position="193"/>
    </location>
</feature>
<feature type="transmembrane region" description="Helical" evidence="6">
    <location>
        <begin position="343"/>
        <end position="364"/>
    </location>
</feature>
<evidence type="ECO:0000256" key="3">
    <source>
        <dbReference type="ARBA" id="ARBA00022989"/>
    </source>
</evidence>
<feature type="transmembrane region" description="Helical" evidence="6">
    <location>
        <begin position="702"/>
        <end position="733"/>
    </location>
</feature>
<dbReference type="InterPro" id="IPR052706">
    <property type="entry name" value="Membrane-Transporter-like"/>
</dbReference>
<dbReference type="GO" id="GO:0034618">
    <property type="term" value="F:arginine binding"/>
    <property type="evidence" value="ECO:0007669"/>
    <property type="project" value="EnsemblFungi"/>
</dbReference>
<feature type="region of interest" description="Disordered" evidence="5">
    <location>
        <begin position="892"/>
        <end position="923"/>
    </location>
</feature>
<dbReference type="SUPFAM" id="SSF51206">
    <property type="entry name" value="cAMP-binding domain-like"/>
    <property type="match status" value="1"/>
</dbReference>
<dbReference type="InterPro" id="IPR018490">
    <property type="entry name" value="cNMP-bd_dom_sf"/>
</dbReference>
<evidence type="ECO:0000256" key="1">
    <source>
        <dbReference type="ARBA" id="ARBA00004141"/>
    </source>
</evidence>
<feature type="transmembrane region" description="Helical" evidence="6">
    <location>
        <begin position="439"/>
        <end position="463"/>
    </location>
</feature>
<dbReference type="FunFam" id="2.60.120.10:FF:000141">
    <property type="entry name" value="Sulfate transporter family protein"/>
    <property type="match status" value="1"/>
</dbReference>
<feature type="transmembrane region" description="Helical" evidence="6">
    <location>
        <begin position="483"/>
        <end position="499"/>
    </location>
</feature>
<dbReference type="AlphaFoldDB" id="A0A4P7N1R2"/>
<gene>
    <name evidence="7" type="ORF">PoMZ_00259</name>
</gene>
<name>A0A4P7N1R2_PYROR</name>
<feature type="transmembrane region" description="Helical" evidence="6">
    <location>
        <begin position="667"/>
        <end position="690"/>
    </location>
</feature>
<dbReference type="PROSITE" id="PS50801">
    <property type="entry name" value="STAS"/>
    <property type="match status" value="1"/>
</dbReference>
<feature type="compositionally biased region" description="Low complexity" evidence="5">
    <location>
        <begin position="23"/>
        <end position="33"/>
    </location>
</feature>
<dbReference type="InterPro" id="IPR014710">
    <property type="entry name" value="RmlC-like_jellyroll"/>
</dbReference>
<dbReference type="EMBL" id="CP034205">
    <property type="protein sequence ID" value="QBZ55362.1"/>
    <property type="molecule type" value="Genomic_DNA"/>
</dbReference>
<dbReference type="InterPro" id="IPR002645">
    <property type="entry name" value="STAS_dom"/>
</dbReference>
<feature type="transmembrane region" description="Helical" evidence="6">
    <location>
        <begin position="567"/>
        <end position="586"/>
    </location>
</feature>
<dbReference type="Proteomes" id="UP000294847">
    <property type="component" value="Chromosome 2"/>
</dbReference>
<feature type="compositionally biased region" description="Low complexity" evidence="5">
    <location>
        <begin position="104"/>
        <end position="119"/>
    </location>
</feature>
<dbReference type="PANTHER" id="PTHR43310">
    <property type="entry name" value="SULFATE TRANSPORTER YBAR-RELATED"/>
    <property type="match status" value="1"/>
</dbReference>
<organism evidence="7 8">
    <name type="scientific">Pyricularia oryzae</name>
    <name type="common">Rice blast fungus</name>
    <name type="synonym">Magnaporthe oryzae</name>
    <dbReference type="NCBI Taxonomy" id="318829"/>
    <lineage>
        <taxon>Eukaryota</taxon>
        <taxon>Fungi</taxon>
        <taxon>Dikarya</taxon>
        <taxon>Ascomycota</taxon>
        <taxon>Pezizomycotina</taxon>
        <taxon>Sordariomycetes</taxon>
        <taxon>Sordariomycetidae</taxon>
        <taxon>Magnaporthales</taxon>
        <taxon>Pyriculariaceae</taxon>
        <taxon>Pyricularia</taxon>
    </lineage>
</organism>
<dbReference type="PROSITE" id="PS50042">
    <property type="entry name" value="CNMP_BINDING_3"/>
    <property type="match status" value="1"/>
</dbReference>
<dbReference type="GO" id="GO:0015174">
    <property type="term" value="F:basic amino acid transmembrane transporter activity"/>
    <property type="evidence" value="ECO:0007669"/>
    <property type="project" value="EnsemblFungi"/>
</dbReference>
<dbReference type="CDD" id="cd00038">
    <property type="entry name" value="CAP_ED"/>
    <property type="match status" value="1"/>
</dbReference>
<feature type="region of interest" description="Disordered" evidence="5">
    <location>
        <begin position="1"/>
        <end position="195"/>
    </location>
</feature>
<accession>A0A4P7N1R2</accession>
<dbReference type="InterPro" id="IPR011547">
    <property type="entry name" value="SLC26A/SulP_dom"/>
</dbReference>
<reference evidence="7 8" key="1">
    <citation type="journal article" date="2019" name="Mol. Biol. Evol.">
        <title>Blast fungal genomes show frequent chromosomal changes, gene gains and losses, and effector gene turnover.</title>
        <authorList>
            <person name="Gomez Luciano L.B."/>
            <person name="Jason Tsai I."/>
            <person name="Chuma I."/>
            <person name="Tosa Y."/>
            <person name="Chen Y.H."/>
            <person name="Li J.Y."/>
            <person name="Li M.Y."/>
            <person name="Jade Lu M.Y."/>
            <person name="Nakayashiki H."/>
            <person name="Li W.H."/>
        </authorList>
    </citation>
    <scope>NUCLEOTIDE SEQUENCE [LARGE SCALE GENOMIC DNA]</scope>
    <source>
        <strain evidence="7">MZ5-1-6</strain>
    </source>
</reference>
<dbReference type="Pfam" id="PF01740">
    <property type="entry name" value="STAS"/>
    <property type="match status" value="1"/>
</dbReference>
<protein>
    <submittedName>
        <fullName evidence="7">Uncharacterized protein</fullName>
    </submittedName>
</protein>
<proteinExistence type="predicted"/>
<evidence type="ECO:0000256" key="4">
    <source>
        <dbReference type="ARBA" id="ARBA00023136"/>
    </source>
</evidence>
<dbReference type="Gene3D" id="3.30.750.24">
    <property type="entry name" value="STAS domain"/>
    <property type="match status" value="1"/>
</dbReference>
<dbReference type="InterPro" id="IPR000595">
    <property type="entry name" value="cNMP-bd_dom"/>
</dbReference>
<evidence type="ECO:0000313" key="8">
    <source>
        <dbReference type="Proteomes" id="UP000294847"/>
    </source>
</evidence>
<comment type="subcellular location">
    <subcellularLocation>
        <location evidence="1">Membrane</location>
        <topology evidence="1">Multi-pass membrane protein</topology>
    </subcellularLocation>
</comment>
<dbReference type="CDD" id="cd07042">
    <property type="entry name" value="STAS_SulP_like_sulfate_transporter"/>
    <property type="match status" value="1"/>
</dbReference>
<feature type="transmembrane region" description="Helical" evidence="6">
    <location>
        <begin position="401"/>
        <end position="427"/>
    </location>
</feature>
<evidence type="ECO:0000313" key="7">
    <source>
        <dbReference type="EMBL" id="QBZ55362.1"/>
    </source>
</evidence>
<keyword evidence="3 6" id="KW-1133">Transmembrane helix</keyword>
<sequence length="1103" mass="121532">MSSPSRFSWRRANIDPAQANDISTTSNNNDSPTAGLISPPNGPGETRDRSLSFGSASYREPIRSFIHGSMRDRYTPVDSAQHARSVREDTAELASYLLSDQNNRRPPSFLNRPRSSSSRFSRDAPQVFSPAAVEDEALSPAKDTEIIEEISEPPSPEPVEEGEDFNGAGPSILANMLRRSPPEDNLKDLDRQPPGDLHIGAMSPGLRDYGSLHKKQDLHEQERENNMSETTPLLGVRPRQSIRLNGTSLTSDLESQKVADPPKSGFLHGLAGVRHSLESHVSAFFRVAREPKCWDKRAIWQAAVVDPVACLPAVIVGLLLNILDALSYGMILFPLGNPIFSNLGPAGISIFYVSTIVSQLTYSMGSIFKGSVGSEMIEVVPFFHSMASTITTSIGQDDPDAVIATTIVAYAVSSMMTGIVFFLMGYFKFGYIVGFIPRHILIGCIGGVGWFLVATGFEVSARIEGSLEYDLATLNKLINPDTIPLWATPLALAVALVYLQKKIKSTYFLPCFILMIPIVFYIFVFSLDSLNPESLRESGWIFEGAASDEPWWYFYTLYKFHLVRWDVLAETIPAMLALTFFGILHVPINVPALAMSAGEDNVDLNHELKLHGYSNFLSGLTGSIQNYLVYANTVMFMRSGANSRLAGFELAALTFGVLLVGPRLIGIIPVMMVGCLIFVLGFELLSEALWHPRKKLKTLEYLTVVAIILIMGIYDFVIGIGCGILIAFVTLVFQTSQVSAVRAGWSGDVVGSTVRRNPSQQNYLKQVGSQIHVVKLSGYLFFGTIVGVEEKIREIIADETFRQRPIRFLVVDLHHVAGCDYSAGEAFGTLSRLLKKKNIEFILSGVDDDGALSHSLRTVGIGEEVATVLPDLNSALESCENELLKTLYARQEDASRNPPTPASANLDVPGQQHTDSASQGPLDMLASSPRRSHLWEAAMQAVNAGLTRQNKWAAFGEPLRLLLQIFSDLSDKNEDFWFRAVPFFAAKRYAAGDVLYRQGEPAEGFYLLESGIVRMEYDLPQGRLCESIVAGTTCGELPFFSDTCRTATAVVERDAVVWLIDREAWAKLQRKEPDVAQELLRMGLKITSERMNAMTSHVLTLAY</sequence>
<evidence type="ECO:0000256" key="6">
    <source>
        <dbReference type="SAM" id="Phobius"/>
    </source>
</evidence>